<sequence length="116" mass="11461">MKYSAAAAAPSASSRFIASGRSGFAGADGDGDADVSADTLGDEAPSSGSAAESVHPISTGPSNANPTSTPRPARTPRISIPLPPARRCPSATTGNDANDAPSIRKVIAVDPVDNCA</sequence>
<protein>
    <submittedName>
        <fullName evidence="2">Uncharacterized protein</fullName>
    </submittedName>
</protein>
<dbReference type="AlphaFoldDB" id="A0A8H9L2J4"/>
<evidence type="ECO:0000313" key="3">
    <source>
        <dbReference type="Proteomes" id="UP000655589"/>
    </source>
</evidence>
<keyword evidence="3" id="KW-1185">Reference proteome</keyword>
<accession>A0A8H9L2J4</accession>
<feature type="compositionally biased region" description="Low complexity" evidence="1">
    <location>
        <begin position="66"/>
        <end position="80"/>
    </location>
</feature>
<dbReference type="Proteomes" id="UP000655589">
    <property type="component" value="Unassembled WGS sequence"/>
</dbReference>
<evidence type="ECO:0000256" key="1">
    <source>
        <dbReference type="SAM" id="MobiDB-lite"/>
    </source>
</evidence>
<name>A0A8H9L2J4_9MICO</name>
<feature type="compositionally biased region" description="Low complexity" evidence="1">
    <location>
        <begin position="1"/>
        <end position="27"/>
    </location>
</feature>
<organism evidence="2 3">
    <name type="scientific">Promicromonospora citrea</name>
    <dbReference type="NCBI Taxonomy" id="43677"/>
    <lineage>
        <taxon>Bacteria</taxon>
        <taxon>Bacillati</taxon>
        <taxon>Actinomycetota</taxon>
        <taxon>Actinomycetes</taxon>
        <taxon>Micrococcales</taxon>
        <taxon>Promicromonosporaceae</taxon>
        <taxon>Promicromonospora</taxon>
    </lineage>
</organism>
<reference evidence="2" key="1">
    <citation type="journal article" date="2014" name="Int. J. Syst. Evol. Microbiol.">
        <title>Complete genome sequence of Corynebacterium casei LMG S-19264T (=DSM 44701T), isolated from a smear-ripened cheese.</title>
        <authorList>
            <consortium name="US DOE Joint Genome Institute (JGI-PGF)"/>
            <person name="Walter F."/>
            <person name="Albersmeier A."/>
            <person name="Kalinowski J."/>
            <person name="Ruckert C."/>
        </authorList>
    </citation>
    <scope>NUCLEOTIDE SEQUENCE</scope>
    <source>
        <strain evidence="2">JCM 3051</strain>
    </source>
</reference>
<reference evidence="2" key="2">
    <citation type="submission" date="2020-09" db="EMBL/GenBank/DDBJ databases">
        <authorList>
            <person name="Sun Q."/>
            <person name="Ohkuma M."/>
        </authorList>
    </citation>
    <scope>NUCLEOTIDE SEQUENCE</scope>
    <source>
        <strain evidence="2">JCM 3051</strain>
    </source>
</reference>
<comment type="caution">
    <text evidence="2">The sequence shown here is derived from an EMBL/GenBank/DDBJ whole genome shotgun (WGS) entry which is preliminary data.</text>
</comment>
<gene>
    <name evidence="2" type="ORF">GCM10010102_05080</name>
</gene>
<proteinExistence type="predicted"/>
<dbReference type="EMBL" id="BMPT01000001">
    <property type="protein sequence ID" value="GGM12380.1"/>
    <property type="molecule type" value="Genomic_DNA"/>
</dbReference>
<evidence type="ECO:0000313" key="2">
    <source>
        <dbReference type="EMBL" id="GGM12380.1"/>
    </source>
</evidence>
<feature type="region of interest" description="Disordered" evidence="1">
    <location>
        <begin position="1"/>
        <end position="102"/>
    </location>
</feature>